<accession>A0ABY5QTG9</accession>
<proteinExistence type="predicted"/>
<name>A0ABY5QTG9_9HYPH</name>
<dbReference type="RefSeq" id="WP_258118764.1">
    <property type="nucleotide sequence ID" value="NZ_CP062229.1"/>
</dbReference>
<dbReference type="Proteomes" id="UP001058098">
    <property type="component" value="Chromosome"/>
</dbReference>
<reference evidence="1" key="1">
    <citation type="submission" date="2020-09" db="EMBL/GenBank/DDBJ databases">
        <title>Rhizobia associated with sainfoin plants.</title>
        <authorList>
            <person name="Asharfi S."/>
            <person name="Kuzmanovic N."/>
            <person name="Bunk B."/>
            <person name="Sproeer C."/>
            <person name="Becker M."/>
            <person name="Thuenen T."/>
        </authorList>
    </citation>
    <scope>NUCLEOTIDE SEQUENCE</scope>
    <source>
        <strain evidence="1">OM4</strain>
    </source>
</reference>
<evidence type="ECO:0000313" key="2">
    <source>
        <dbReference type="Proteomes" id="UP001058098"/>
    </source>
</evidence>
<sequence length="172" mass="19666">MSAFSLSSDGKLAITASETSSKNDFDYLVGNWNIRNRTLKEPLAGSDEWEEFDATQEFRQILVGLGNFDIFHTELGGKPFEGLTVRLFDPKTRLWTIYWADSNAGKLDDGKVGSFNGDEGEFFGREVVAGKDVIVKFHWDKRNPKTPIYSRAFSADAGRTWEWNWYSNFSRR</sequence>
<organism evidence="1 2">
    <name type="scientific">Mesorhizobium onobrychidis</name>
    <dbReference type="NCBI Taxonomy" id="2775404"/>
    <lineage>
        <taxon>Bacteria</taxon>
        <taxon>Pseudomonadati</taxon>
        <taxon>Pseudomonadota</taxon>
        <taxon>Alphaproteobacteria</taxon>
        <taxon>Hyphomicrobiales</taxon>
        <taxon>Phyllobacteriaceae</taxon>
        <taxon>Mesorhizobium</taxon>
    </lineage>
</organism>
<keyword evidence="2" id="KW-1185">Reference proteome</keyword>
<protein>
    <submittedName>
        <fullName evidence="1">DUF1579 family protein</fullName>
    </submittedName>
</protein>
<gene>
    <name evidence="1" type="ORF">IHQ72_28205</name>
</gene>
<dbReference type="EMBL" id="CP062229">
    <property type="protein sequence ID" value="UVC14481.1"/>
    <property type="molecule type" value="Genomic_DNA"/>
</dbReference>
<evidence type="ECO:0000313" key="1">
    <source>
        <dbReference type="EMBL" id="UVC14481.1"/>
    </source>
</evidence>